<protein>
    <submittedName>
        <fullName evidence="1">Uncharacterized protein</fullName>
    </submittedName>
</protein>
<reference evidence="1 2" key="1">
    <citation type="journal article" date="2011" name="BMC Genomics">
        <title>Genome sequencing reveals diversification of virulence factor content and possible host adaptation in distinct subpopulations of Salmonella enterica.</title>
        <authorList>
            <person name="den Bakker H.C."/>
            <person name="Moreno Switt A.I."/>
            <person name="Govoni G."/>
            <person name="Cummings C.A."/>
            <person name="Ranieri M.L."/>
            <person name="Degoricija L."/>
            <person name="Hoelzer K."/>
            <person name="Rodriguez-Rivera L.D."/>
            <person name="Brown S."/>
            <person name="Bolchacova E."/>
            <person name="Furtado M.R."/>
            <person name="Wiedmann M."/>
        </authorList>
    </citation>
    <scope>NUCLEOTIDE SEQUENCE [LARGE SCALE GENOMIC DNA]</scope>
    <source>
        <strain evidence="1 2">R8-3668</strain>
    </source>
</reference>
<sequence>MEEVGKLLWRQQFYLSDDFITRVKAHITRLHTR</sequence>
<feature type="non-terminal residue" evidence="1">
    <location>
        <position position="33"/>
    </location>
</feature>
<proteinExistence type="predicted"/>
<name>G5NHM7_SALET</name>
<dbReference type="AlphaFoldDB" id="G5NHM7"/>
<dbReference type="Proteomes" id="UP000003532">
    <property type="component" value="Unassembled WGS sequence"/>
</dbReference>
<accession>G5NHM7</accession>
<evidence type="ECO:0000313" key="1">
    <source>
        <dbReference type="EMBL" id="EHC52856.1"/>
    </source>
</evidence>
<organism evidence="1 2">
    <name type="scientific">Salmonella enterica subsp. enterica serovar Inverness str. R8-3668</name>
    <dbReference type="NCBI Taxonomy" id="913075"/>
    <lineage>
        <taxon>Bacteria</taxon>
        <taxon>Pseudomonadati</taxon>
        <taxon>Pseudomonadota</taxon>
        <taxon>Gammaproteobacteria</taxon>
        <taxon>Enterobacterales</taxon>
        <taxon>Enterobacteriaceae</taxon>
        <taxon>Salmonella</taxon>
    </lineage>
</organism>
<gene>
    <name evidence="1" type="ORF">LTSEINV_4470</name>
</gene>
<comment type="caution">
    <text evidence="1">The sequence shown here is derived from an EMBL/GenBank/DDBJ whole genome shotgun (WGS) entry which is preliminary data.</text>
</comment>
<evidence type="ECO:0000313" key="2">
    <source>
        <dbReference type="Proteomes" id="UP000003532"/>
    </source>
</evidence>
<dbReference type="EMBL" id="AFCO01001466">
    <property type="protein sequence ID" value="EHC52856.1"/>
    <property type="molecule type" value="Genomic_DNA"/>
</dbReference>